<dbReference type="GO" id="GO:0008198">
    <property type="term" value="F:ferrous iron binding"/>
    <property type="evidence" value="ECO:0007669"/>
    <property type="project" value="InterPro"/>
</dbReference>
<evidence type="ECO:0000256" key="3">
    <source>
        <dbReference type="ARBA" id="ARBA00022723"/>
    </source>
</evidence>
<dbReference type="GeneID" id="39602245"/>
<feature type="domain" description="Extradiol ring-cleavage dioxygenase class III enzyme subunit B" evidence="8">
    <location>
        <begin position="117"/>
        <end position="361"/>
    </location>
</feature>
<dbReference type="STRING" id="264951.A0A443HQH5"/>
<dbReference type="Pfam" id="PF02900">
    <property type="entry name" value="LigB"/>
    <property type="match status" value="1"/>
</dbReference>
<organism evidence="9 10">
    <name type="scientific">Byssochlamys spectabilis</name>
    <name type="common">Paecilomyces variotii</name>
    <dbReference type="NCBI Taxonomy" id="264951"/>
    <lineage>
        <taxon>Eukaryota</taxon>
        <taxon>Fungi</taxon>
        <taxon>Dikarya</taxon>
        <taxon>Ascomycota</taxon>
        <taxon>Pezizomycotina</taxon>
        <taxon>Eurotiomycetes</taxon>
        <taxon>Eurotiomycetidae</taxon>
        <taxon>Eurotiales</taxon>
        <taxon>Thermoascaceae</taxon>
        <taxon>Paecilomyces</taxon>
    </lineage>
</organism>
<name>A0A443HQH5_BYSSP</name>
<evidence type="ECO:0000259" key="8">
    <source>
        <dbReference type="Pfam" id="PF02900"/>
    </source>
</evidence>
<keyword evidence="5" id="KW-0560">Oxidoreductase</keyword>
<comment type="caution">
    <text evidence="9">The sequence shown here is derived from an EMBL/GenBank/DDBJ whole genome shotgun (WGS) entry which is preliminary data.</text>
</comment>
<reference evidence="9 10" key="1">
    <citation type="journal article" date="2018" name="Front. Microbiol.">
        <title>Genomic and genetic insights into a cosmopolitan fungus, Paecilomyces variotii (Eurotiales).</title>
        <authorList>
            <person name="Urquhart A.S."/>
            <person name="Mondo S.J."/>
            <person name="Makela M.R."/>
            <person name="Hane J.K."/>
            <person name="Wiebenga A."/>
            <person name="He G."/>
            <person name="Mihaltcheva S."/>
            <person name="Pangilinan J."/>
            <person name="Lipzen A."/>
            <person name="Barry K."/>
            <person name="de Vries R.P."/>
            <person name="Grigoriev I.V."/>
            <person name="Idnurm A."/>
        </authorList>
    </citation>
    <scope>NUCLEOTIDE SEQUENCE [LARGE SCALE GENOMIC DNA]</scope>
    <source>
        <strain evidence="9 10">CBS 101075</strain>
    </source>
</reference>
<proteinExistence type="inferred from homology"/>
<comment type="similarity">
    <text evidence="2">Belongs to the DODA-type extradiol aromatic ring-opening dioxygenase family.</text>
</comment>
<dbReference type="SUPFAM" id="SSF53213">
    <property type="entry name" value="LigB-like"/>
    <property type="match status" value="1"/>
</dbReference>
<keyword evidence="9" id="KW-0223">Dioxygenase</keyword>
<keyword evidence="4" id="KW-0862">Zinc</keyword>
<dbReference type="Proteomes" id="UP000283841">
    <property type="component" value="Unassembled WGS sequence"/>
</dbReference>
<dbReference type="InterPro" id="IPR004183">
    <property type="entry name" value="Xdiol_dOase_suB"/>
</dbReference>
<dbReference type="AlphaFoldDB" id="A0A443HQH5"/>
<dbReference type="Gene3D" id="3.40.830.10">
    <property type="entry name" value="LigB-like"/>
    <property type="match status" value="1"/>
</dbReference>
<feature type="transmembrane region" description="Helical" evidence="7">
    <location>
        <begin position="31"/>
        <end position="50"/>
    </location>
</feature>
<evidence type="ECO:0000256" key="6">
    <source>
        <dbReference type="SAM" id="MobiDB-lite"/>
    </source>
</evidence>
<gene>
    <name evidence="9" type="ORF">C8Q69DRAFT_508383</name>
</gene>
<dbReference type="GO" id="GO:0008270">
    <property type="term" value="F:zinc ion binding"/>
    <property type="evidence" value="ECO:0007669"/>
    <property type="project" value="InterPro"/>
</dbReference>
<keyword evidence="7" id="KW-0472">Membrane</keyword>
<evidence type="ECO:0000313" key="9">
    <source>
        <dbReference type="EMBL" id="RWQ94034.1"/>
    </source>
</evidence>
<dbReference type="EMBL" id="RCNU01000008">
    <property type="protein sequence ID" value="RWQ94034.1"/>
    <property type="molecule type" value="Genomic_DNA"/>
</dbReference>
<dbReference type="CDD" id="cd07363">
    <property type="entry name" value="45_DOPA_Dioxygenase"/>
    <property type="match status" value="1"/>
</dbReference>
<keyword evidence="10" id="KW-1185">Reference proteome</keyword>
<comment type="cofactor">
    <cofactor evidence="1">
        <name>Zn(2+)</name>
        <dbReference type="ChEBI" id="CHEBI:29105"/>
    </cofactor>
</comment>
<dbReference type="GO" id="GO:0016702">
    <property type="term" value="F:oxidoreductase activity, acting on single donors with incorporation of molecular oxygen, incorporation of two atoms of oxygen"/>
    <property type="evidence" value="ECO:0007669"/>
    <property type="project" value="UniProtKB-ARBA"/>
</dbReference>
<sequence>MPSSPANIPPKDPSQGHPERSNSSSPSTSPVTILLSILSVLSAVFIAYLVHSSTTTTTTTASADQDTATVTRFFPFSRLLSRQSVVRQVSNSAALQAKSNLANLRAEETGFKMRTPVYFISHGGPNVMYERDHPAYSKLQELGREITTKVKPRAVVVFSAHWQAGPDTIQVNTAEITDLIYDFYGFPSHYYKEKFPNVGSKEVAQKVIDALHEAGIKAEGVKRGLDHGVWAGFKCAFDPETNPLKVPIVQVSLFGNEDPAKHYKLGQALSKLRDENIQIIGSGMAVHNLRDMHFTFGDPRPLPYTVSFDEALKDAATAPPEKREQAMVDLLKRPDARQAHPFFDHILPVHIAAGAAGEDKGRRLWTLKSGSMSWAQFRFGEPAVNGTL</sequence>
<keyword evidence="7" id="KW-0812">Transmembrane</keyword>
<evidence type="ECO:0000256" key="1">
    <source>
        <dbReference type="ARBA" id="ARBA00001947"/>
    </source>
</evidence>
<evidence type="ECO:0000256" key="7">
    <source>
        <dbReference type="SAM" id="Phobius"/>
    </source>
</evidence>
<evidence type="ECO:0000256" key="2">
    <source>
        <dbReference type="ARBA" id="ARBA00007581"/>
    </source>
</evidence>
<dbReference type="PANTHER" id="PTHR30096">
    <property type="entry name" value="4,5-DOPA DIOXYGENASE EXTRADIOL-LIKE PROTEIN"/>
    <property type="match status" value="1"/>
</dbReference>
<keyword evidence="7" id="KW-1133">Transmembrane helix</keyword>
<dbReference type="InterPro" id="IPR014436">
    <property type="entry name" value="Extradiol_dOase_DODA"/>
</dbReference>
<dbReference type="RefSeq" id="XP_028483679.1">
    <property type="nucleotide sequence ID" value="XM_028632968.1"/>
</dbReference>
<evidence type="ECO:0000256" key="4">
    <source>
        <dbReference type="ARBA" id="ARBA00022833"/>
    </source>
</evidence>
<accession>A0A443HQH5</accession>
<feature type="region of interest" description="Disordered" evidence="6">
    <location>
        <begin position="1"/>
        <end position="28"/>
    </location>
</feature>
<protein>
    <submittedName>
        <fullName evidence="9">Putative aromatic ring-opening dioxygenase LigB subunit</fullName>
    </submittedName>
</protein>
<evidence type="ECO:0000313" key="10">
    <source>
        <dbReference type="Proteomes" id="UP000283841"/>
    </source>
</evidence>
<evidence type="ECO:0000256" key="5">
    <source>
        <dbReference type="ARBA" id="ARBA00023002"/>
    </source>
</evidence>
<keyword evidence="3" id="KW-0479">Metal-binding</keyword>
<dbReference type="PANTHER" id="PTHR30096:SF0">
    <property type="entry name" value="4,5-DOPA DIOXYGENASE EXTRADIOL-LIKE PROTEIN"/>
    <property type="match status" value="1"/>
</dbReference>
<dbReference type="VEuPathDB" id="FungiDB:C8Q69DRAFT_508383"/>